<accession>A0A1I2P3E0</accession>
<sequence length="109" mass="12559">MVMLMFKDVVTLIKTRRERTKGGGFKEVIDAQRDVFAGKQSAGRTEFYMAAQADLQVEKVFKIRIMDYQDERTLLNEGACYSIIRDYEKGDFVYLTCQKRLGGLDEVLS</sequence>
<organism evidence="1 2">
    <name type="scientific">Sporolactobacillus nakayamae</name>
    <dbReference type="NCBI Taxonomy" id="269670"/>
    <lineage>
        <taxon>Bacteria</taxon>
        <taxon>Bacillati</taxon>
        <taxon>Bacillota</taxon>
        <taxon>Bacilli</taxon>
        <taxon>Bacillales</taxon>
        <taxon>Sporolactobacillaceae</taxon>
        <taxon>Sporolactobacillus</taxon>
    </lineage>
</organism>
<protein>
    <recommendedName>
        <fullName evidence="3">Phage head-tail adaptor, putative, SPP1 family</fullName>
    </recommendedName>
</protein>
<dbReference type="InterPro" id="IPR038666">
    <property type="entry name" value="SSP1_head-tail_sf"/>
</dbReference>
<evidence type="ECO:0000313" key="1">
    <source>
        <dbReference type="EMBL" id="SFG10588.1"/>
    </source>
</evidence>
<dbReference type="AlphaFoldDB" id="A0A1I2P3E0"/>
<dbReference type="Proteomes" id="UP000198752">
    <property type="component" value="Unassembled WGS sequence"/>
</dbReference>
<dbReference type="EMBL" id="FOOY01000004">
    <property type="protein sequence ID" value="SFG10588.1"/>
    <property type="molecule type" value="Genomic_DNA"/>
</dbReference>
<gene>
    <name evidence="1" type="ORF">SAMN02982927_00693</name>
</gene>
<proteinExistence type="predicted"/>
<evidence type="ECO:0008006" key="3">
    <source>
        <dbReference type="Google" id="ProtNLM"/>
    </source>
</evidence>
<name>A0A1I2P3E0_9BACL</name>
<keyword evidence="2" id="KW-1185">Reference proteome</keyword>
<dbReference type="STRING" id="269670.SAMN02982927_00693"/>
<evidence type="ECO:0000313" key="2">
    <source>
        <dbReference type="Proteomes" id="UP000198752"/>
    </source>
</evidence>
<dbReference type="Gene3D" id="2.40.10.270">
    <property type="entry name" value="Bacteriophage SPP1 head-tail adaptor protein"/>
    <property type="match status" value="1"/>
</dbReference>
<reference evidence="2" key="1">
    <citation type="submission" date="2016-10" db="EMBL/GenBank/DDBJ databases">
        <authorList>
            <person name="Varghese N."/>
            <person name="Submissions S."/>
        </authorList>
    </citation>
    <scope>NUCLEOTIDE SEQUENCE [LARGE SCALE GENOMIC DNA]</scope>
    <source>
        <strain evidence="2">ATCC 700379</strain>
    </source>
</reference>